<protein>
    <submittedName>
        <fullName evidence="1 2">Uncharacterized protein</fullName>
    </submittedName>
</protein>
<reference evidence="2" key="3">
    <citation type="submission" date="2015-06" db="UniProtKB">
        <authorList>
            <consortium name="EnsemblMetazoa"/>
        </authorList>
    </citation>
    <scope>IDENTIFICATION</scope>
</reference>
<sequence length="198" mass="22852">MTAIRRRVFWLRQLQAGSAEVVDQLAVRRGEQIASSYKQSFQRTLKTMVILIDEYKWMSLCVCGLNQLIRTRPIEDGGKEECFYNNLAIQDKTDLSARMTRLSKLRGTGGLQDGGLVCGDKEERKGKEMKRAWKKGLPRVLYDLLLSQITRSKTGIRSDVEMLFARIAHRKETIFFETIQESRLKTIHKSYTFADVLL</sequence>
<dbReference type="EnsemblMetazoa" id="CapteT190390">
    <property type="protein sequence ID" value="CapteP190390"/>
    <property type="gene ID" value="CapteG190390"/>
</dbReference>
<dbReference type="Proteomes" id="UP000014760">
    <property type="component" value="Unassembled WGS sequence"/>
</dbReference>
<keyword evidence="3" id="KW-1185">Reference proteome</keyword>
<evidence type="ECO:0000313" key="1">
    <source>
        <dbReference type="EMBL" id="ELU02581.1"/>
    </source>
</evidence>
<name>R7U8X5_CAPTE</name>
<organism evidence="1">
    <name type="scientific">Capitella teleta</name>
    <name type="common">Polychaete worm</name>
    <dbReference type="NCBI Taxonomy" id="283909"/>
    <lineage>
        <taxon>Eukaryota</taxon>
        <taxon>Metazoa</taxon>
        <taxon>Spiralia</taxon>
        <taxon>Lophotrochozoa</taxon>
        <taxon>Annelida</taxon>
        <taxon>Polychaeta</taxon>
        <taxon>Sedentaria</taxon>
        <taxon>Scolecida</taxon>
        <taxon>Capitellidae</taxon>
        <taxon>Capitella</taxon>
    </lineage>
</organism>
<proteinExistence type="predicted"/>
<evidence type="ECO:0000313" key="2">
    <source>
        <dbReference type="EnsemblMetazoa" id="CapteP190390"/>
    </source>
</evidence>
<reference evidence="1 3" key="2">
    <citation type="journal article" date="2013" name="Nature">
        <title>Insights into bilaterian evolution from three spiralian genomes.</title>
        <authorList>
            <person name="Simakov O."/>
            <person name="Marletaz F."/>
            <person name="Cho S.J."/>
            <person name="Edsinger-Gonzales E."/>
            <person name="Havlak P."/>
            <person name="Hellsten U."/>
            <person name="Kuo D.H."/>
            <person name="Larsson T."/>
            <person name="Lv J."/>
            <person name="Arendt D."/>
            <person name="Savage R."/>
            <person name="Osoegawa K."/>
            <person name="de Jong P."/>
            <person name="Grimwood J."/>
            <person name="Chapman J.A."/>
            <person name="Shapiro H."/>
            <person name="Aerts A."/>
            <person name="Otillar R.P."/>
            <person name="Terry A.Y."/>
            <person name="Boore J.L."/>
            <person name="Grigoriev I.V."/>
            <person name="Lindberg D.R."/>
            <person name="Seaver E.C."/>
            <person name="Weisblat D.A."/>
            <person name="Putnam N.H."/>
            <person name="Rokhsar D.S."/>
        </authorList>
    </citation>
    <scope>NUCLEOTIDE SEQUENCE</scope>
    <source>
        <strain evidence="1 3">I ESC-2004</strain>
    </source>
</reference>
<evidence type="ECO:0000313" key="3">
    <source>
        <dbReference type="Proteomes" id="UP000014760"/>
    </source>
</evidence>
<accession>R7U8X5</accession>
<dbReference type="EMBL" id="AMQN01008765">
    <property type="status" value="NOT_ANNOTATED_CDS"/>
    <property type="molecule type" value="Genomic_DNA"/>
</dbReference>
<dbReference type="EMBL" id="KB303899">
    <property type="protein sequence ID" value="ELU02581.1"/>
    <property type="molecule type" value="Genomic_DNA"/>
</dbReference>
<reference evidence="3" key="1">
    <citation type="submission" date="2012-12" db="EMBL/GenBank/DDBJ databases">
        <authorList>
            <person name="Hellsten U."/>
            <person name="Grimwood J."/>
            <person name="Chapman J.A."/>
            <person name="Shapiro H."/>
            <person name="Aerts A."/>
            <person name="Otillar R.P."/>
            <person name="Terry A.Y."/>
            <person name="Boore J.L."/>
            <person name="Simakov O."/>
            <person name="Marletaz F."/>
            <person name="Cho S.-J."/>
            <person name="Edsinger-Gonzales E."/>
            <person name="Havlak P."/>
            <person name="Kuo D.-H."/>
            <person name="Larsson T."/>
            <person name="Lv J."/>
            <person name="Arendt D."/>
            <person name="Savage R."/>
            <person name="Osoegawa K."/>
            <person name="de Jong P."/>
            <person name="Lindberg D.R."/>
            <person name="Seaver E.C."/>
            <person name="Weisblat D.A."/>
            <person name="Putnam N.H."/>
            <person name="Grigoriev I.V."/>
            <person name="Rokhsar D.S."/>
        </authorList>
    </citation>
    <scope>NUCLEOTIDE SEQUENCE</scope>
    <source>
        <strain evidence="3">I ESC-2004</strain>
    </source>
</reference>
<dbReference type="HOGENOM" id="CLU_1379300_0_0_1"/>
<gene>
    <name evidence="1" type="ORF">CAPTEDRAFT_190390</name>
</gene>
<dbReference type="AlphaFoldDB" id="R7U8X5"/>